<accession>A0A2G2WTP3</accession>
<dbReference type="GO" id="GO:0006952">
    <property type="term" value="P:defense response"/>
    <property type="evidence" value="ECO:0007669"/>
    <property type="project" value="UniProtKB-KW"/>
</dbReference>
<keyword evidence="5" id="KW-0238">DNA-binding</keyword>
<evidence type="ECO:0000256" key="6">
    <source>
        <dbReference type="ARBA" id="ARBA00023159"/>
    </source>
</evidence>
<protein>
    <submittedName>
        <fullName evidence="12">Dehydration-responsive element-binding protein 2A</fullName>
    </submittedName>
</protein>
<evidence type="ECO:0000256" key="5">
    <source>
        <dbReference type="ARBA" id="ARBA00023125"/>
    </source>
</evidence>
<comment type="caution">
    <text evidence="12">The sequence shown here is derived from an EMBL/GenBank/DDBJ whole genome shotgun (WGS) entry which is preliminary data.</text>
</comment>
<keyword evidence="3" id="KW-0805">Transcription regulation</keyword>
<evidence type="ECO:0000256" key="8">
    <source>
        <dbReference type="ARBA" id="ARBA00023242"/>
    </source>
</evidence>
<feature type="region of interest" description="Disordered" evidence="10">
    <location>
        <begin position="142"/>
        <end position="168"/>
    </location>
</feature>
<dbReference type="FunFam" id="3.30.730.10:FF:000001">
    <property type="entry name" value="Ethylene-responsive transcription factor 2"/>
    <property type="match status" value="1"/>
</dbReference>
<organism evidence="12 13">
    <name type="scientific">Capsicum baccatum</name>
    <name type="common">Peruvian pepper</name>
    <dbReference type="NCBI Taxonomy" id="33114"/>
    <lineage>
        <taxon>Eukaryota</taxon>
        <taxon>Viridiplantae</taxon>
        <taxon>Streptophyta</taxon>
        <taxon>Embryophyta</taxon>
        <taxon>Tracheophyta</taxon>
        <taxon>Spermatophyta</taxon>
        <taxon>Magnoliopsida</taxon>
        <taxon>eudicotyledons</taxon>
        <taxon>Gunneridae</taxon>
        <taxon>Pentapetalae</taxon>
        <taxon>asterids</taxon>
        <taxon>lamiids</taxon>
        <taxon>Solanales</taxon>
        <taxon>Solanaceae</taxon>
        <taxon>Solanoideae</taxon>
        <taxon>Capsiceae</taxon>
        <taxon>Capsicum</taxon>
    </lineage>
</organism>
<evidence type="ECO:0000256" key="2">
    <source>
        <dbReference type="ARBA" id="ARBA00022821"/>
    </source>
</evidence>
<dbReference type="Proteomes" id="UP000224567">
    <property type="component" value="Unassembled WGS sequence"/>
</dbReference>
<evidence type="ECO:0000313" key="13">
    <source>
        <dbReference type="Proteomes" id="UP000224567"/>
    </source>
</evidence>
<dbReference type="Gene3D" id="3.30.730.10">
    <property type="entry name" value="AP2/ERF domain"/>
    <property type="match status" value="1"/>
</dbReference>
<feature type="compositionally biased region" description="Basic and acidic residues" evidence="10">
    <location>
        <begin position="37"/>
        <end position="55"/>
    </location>
</feature>
<evidence type="ECO:0000256" key="3">
    <source>
        <dbReference type="ARBA" id="ARBA00023015"/>
    </source>
</evidence>
<dbReference type="AlphaFoldDB" id="A0A2G2WTP3"/>
<dbReference type="PANTHER" id="PTHR31241:SF62">
    <property type="entry name" value="DEHYDRATION-RESPONSIVE ELEMENT-BINDING PROTEIN 2D"/>
    <property type="match status" value="1"/>
</dbReference>
<dbReference type="Pfam" id="PF00847">
    <property type="entry name" value="AP2"/>
    <property type="match status" value="1"/>
</dbReference>
<evidence type="ECO:0000256" key="7">
    <source>
        <dbReference type="ARBA" id="ARBA00023163"/>
    </source>
</evidence>
<keyword evidence="13" id="KW-1185">Reference proteome</keyword>
<keyword evidence="6" id="KW-0010">Activator</keyword>
<dbReference type="GO" id="GO:0000976">
    <property type="term" value="F:transcription cis-regulatory region binding"/>
    <property type="evidence" value="ECO:0007669"/>
    <property type="project" value="TreeGrafter"/>
</dbReference>
<dbReference type="SUPFAM" id="SSF54171">
    <property type="entry name" value="DNA-binding domain"/>
    <property type="match status" value="1"/>
</dbReference>
<dbReference type="PRINTS" id="PR00367">
    <property type="entry name" value="ETHRSPELEMNT"/>
</dbReference>
<dbReference type="PROSITE" id="PS51032">
    <property type="entry name" value="AP2_ERF"/>
    <property type="match status" value="1"/>
</dbReference>
<feature type="region of interest" description="Disordered" evidence="10">
    <location>
        <begin position="1"/>
        <end position="77"/>
    </location>
</feature>
<keyword evidence="7" id="KW-0804">Transcription</keyword>
<evidence type="ECO:0000313" key="12">
    <source>
        <dbReference type="EMBL" id="PHT48603.1"/>
    </source>
</evidence>
<keyword evidence="8" id="KW-0539">Nucleus</keyword>
<dbReference type="InterPro" id="IPR016177">
    <property type="entry name" value="DNA-bd_dom_sf"/>
</dbReference>
<dbReference type="STRING" id="33114.A0A2G2WTP3"/>
<reference evidence="12 13" key="1">
    <citation type="journal article" date="2017" name="Genome Biol.">
        <title>New reference genome sequences of hot pepper reveal the massive evolution of plant disease-resistance genes by retroduplication.</title>
        <authorList>
            <person name="Kim S."/>
            <person name="Park J."/>
            <person name="Yeom S.I."/>
            <person name="Kim Y.M."/>
            <person name="Seo E."/>
            <person name="Kim K.T."/>
            <person name="Kim M.S."/>
            <person name="Lee J.M."/>
            <person name="Cheong K."/>
            <person name="Shin H.S."/>
            <person name="Kim S.B."/>
            <person name="Han K."/>
            <person name="Lee J."/>
            <person name="Park M."/>
            <person name="Lee H.A."/>
            <person name="Lee H.Y."/>
            <person name="Lee Y."/>
            <person name="Oh S."/>
            <person name="Lee J.H."/>
            <person name="Choi E."/>
            <person name="Choi E."/>
            <person name="Lee S.E."/>
            <person name="Jeon J."/>
            <person name="Kim H."/>
            <person name="Choi G."/>
            <person name="Song H."/>
            <person name="Lee J."/>
            <person name="Lee S.C."/>
            <person name="Kwon J.K."/>
            <person name="Lee H.Y."/>
            <person name="Koo N."/>
            <person name="Hong Y."/>
            <person name="Kim R.W."/>
            <person name="Kang W.H."/>
            <person name="Huh J.H."/>
            <person name="Kang B.C."/>
            <person name="Yang T.J."/>
            <person name="Lee Y.H."/>
            <person name="Bennetzen J.L."/>
            <person name="Choi D."/>
        </authorList>
    </citation>
    <scope>NUCLEOTIDE SEQUENCE [LARGE SCALE GENOMIC DNA]</scope>
    <source>
        <strain evidence="13">cv. PBC81</strain>
    </source>
</reference>
<feature type="compositionally biased region" description="Polar residues" evidence="10">
    <location>
        <begin position="154"/>
        <end position="168"/>
    </location>
</feature>
<evidence type="ECO:0000259" key="11">
    <source>
        <dbReference type="PROSITE" id="PS51032"/>
    </source>
</evidence>
<evidence type="ECO:0000256" key="9">
    <source>
        <dbReference type="ARBA" id="ARBA00024343"/>
    </source>
</evidence>
<name>A0A2G2WTP3_CAPBA</name>
<evidence type="ECO:0000256" key="10">
    <source>
        <dbReference type="SAM" id="MobiDB-lite"/>
    </source>
</evidence>
<dbReference type="GO" id="GO:0045893">
    <property type="term" value="P:positive regulation of DNA-templated transcription"/>
    <property type="evidence" value="ECO:0007669"/>
    <property type="project" value="TreeGrafter"/>
</dbReference>
<feature type="compositionally biased region" description="Basic residues" evidence="10">
    <location>
        <begin position="56"/>
        <end position="70"/>
    </location>
</feature>
<comment type="similarity">
    <text evidence="9">Belongs to the AP2/ERF transcription factor family. ERF subfamily.</text>
</comment>
<dbReference type="SMART" id="SM00380">
    <property type="entry name" value="AP2"/>
    <property type="match status" value="1"/>
</dbReference>
<dbReference type="GO" id="GO:0005634">
    <property type="term" value="C:nucleus"/>
    <property type="evidence" value="ECO:0007669"/>
    <property type="project" value="UniProtKB-SubCell"/>
</dbReference>
<dbReference type="OrthoDB" id="550883at2759"/>
<feature type="domain" description="AP2/ERF" evidence="11">
    <location>
        <begin position="82"/>
        <end position="139"/>
    </location>
</feature>
<evidence type="ECO:0000256" key="1">
    <source>
        <dbReference type="ARBA" id="ARBA00004123"/>
    </source>
</evidence>
<keyword evidence="2" id="KW-0611">Plant defense</keyword>
<gene>
    <name evidence="12" type="ORF">CQW23_12811</name>
</gene>
<dbReference type="EMBL" id="MLFT02000005">
    <property type="protein sequence ID" value="PHT48603.1"/>
    <property type="molecule type" value="Genomic_DNA"/>
</dbReference>
<dbReference type="GO" id="GO:0003700">
    <property type="term" value="F:DNA-binding transcription factor activity"/>
    <property type="evidence" value="ECO:0007669"/>
    <property type="project" value="InterPro"/>
</dbReference>
<sequence length="381" mass="42356">MAILDQAPNMMLPLDYTRKRKSRSRKDAPKNVAETLARWKEVNEKQDSCDDDGRKPVRKVPAKGSKKGCMKGKGGPENARCKYRGVRQRTWGKWVAEIREPHRGSRLWLGTFATAIEAALAYDEAARAMYGPCARLNLPDYNSSKESSKDESSLPTVSHSGSNTASSFSEVCPADGMKGRASVPQIIHEDGENEIKVDGTRTGSDECGTPLSTLREVVKDETKGMLNTKVKEEPIAFEYDPVLSGQGSLDSFSWNDDMFDVDELLSMIDSAPLDASAPNQDVGVPPQHKHYAYDPAYQFQTNQLSDPSCQLKNADYQFSNPSYQMENAVGNTLEGLQQVKQQQVKQQAPLTDDFDFDFLKPGREEDFNFCLDDLGLLDFGV</sequence>
<dbReference type="InterPro" id="IPR001471">
    <property type="entry name" value="AP2/ERF_dom"/>
</dbReference>
<reference evidence="13" key="2">
    <citation type="journal article" date="2017" name="J. Anim. Genet.">
        <title>Multiple reference genome sequences of hot pepper reveal the massive evolution of plant disease resistance genes by retroduplication.</title>
        <authorList>
            <person name="Kim S."/>
            <person name="Park J."/>
            <person name="Yeom S.-I."/>
            <person name="Kim Y.-M."/>
            <person name="Seo E."/>
            <person name="Kim K.-T."/>
            <person name="Kim M.-S."/>
            <person name="Lee J.M."/>
            <person name="Cheong K."/>
            <person name="Shin H.-S."/>
            <person name="Kim S.-B."/>
            <person name="Han K."/>
            <person name="Lee J."/>
            <person name="Park M."/>
            <person name="Lee H.-A."/>
            <person name="Lee H.-Y."/>
            <person name="Lee Y."/>
            <person name="Oh S."/>
            <person name="Lee J.H."/>
            <person name="Choi E."/>
            <person name="Choi E."/>
            <person name="Lee S.E."/>
            <person name="Jeon J."/>
            <person name="Kim H."/>
            <person name="Choi G."/>
            <person name="Song H."/>
            <person name="Lee J."/>
            <person name="Lee S.-C."/>
            <person name="Kwon J.-K."/>
            <person name="Lee H.-Y."/>
            <person name="Koo N."/>
            <person name="Hong Y."/>
            <person name="Kim R.W."/>
            <person name="Kang W.-H."/>
            <person name="Huh J.H."/>
            <person name="Kang B.-C."/>
            <person name="Yang T.-J."/>
            <person name="Lee Y.-H."/>
            <person name="Bennetzen J.L."/>
            <person name="Choi D."/>
        </authorList>
    </citation>
    <scope>NUCLEOTIDE SEQUENCE [LARGE SCALE GENOMIC DNA]</scope>
    <source>
        <strain evidence="13">cv. PBC81</strain>
    </source>
</reference>
<dbReference type="CDD" id="cd00018">
    <property type="entry name" value="AP2"/>
    <property type="match status" value="1"/>
</dbReference>
<comment type="subcellular location">
    <subcellularLocation>
        <location evidence="1">Nucleus</location>
    </subcellularLocation>
</comment>
<evidence type="ECO:0000256" key="4">
    <source>
        <dbReference type="ARBA" id="ARBA00023016"/>
    </source>
</evidence>
<dbReference type="InterPro" id="IPR036955">
    <property type="entry name" value="AP2/ERF_dom_sf"/>
</dbReference>
<dbReference type="PANTHER" id="PTHR31241">
    <property type="entry name" value="DEHYDRATION-RESPONSIVE ELEMENT-BINDING PROTEIN 2C"/>
    <property type="match status" value="1"/>
</dbReference>
<keyword evidence="4" id="KW-0346">Stress response</keyword>
<proteinExistence type="inferred from homology"/>